<organism evidence="1 2">
    <name type="scientific">Digitaria exilis</name>
    <dbReference type="NCBI Taxonomy" id="1010633"/>
    <lineage>
        <taxon>Eukaryota</taxon>
        <taxon>Viridiplantae</taxon>
        <taxon>Streptophyta</taxon>
        <taxon>Embryophyta</taxon>
        <taxon>Tracheophyta</taxon>
        <taxon>Spermatophyta</taxon>
        <taxon>Magnoliopsida</taxon>
        <taxon>Liliopsida</taxon>
        <taxon>Poales</taxon>
        <taxon>Poaceae</taxon>
        <taxon>PACMAD clade</taxon>
        <taxon>Panicoideae</taxon>
        <taxon>Panicodae</taxon>
        <taxon>Paniceae</taxon>
        <taxon>Anthephorinae</taxon>
        <taxon>Digitaria</taxon>
    </lineage>
</organism>
<keyword evidence="2" id="KW-1185">Reference proteome</keyword>
<name>A0A835F1V4_9POAL</name>
<dbReference type="Proteomes" id="UP000636709">
    <property type="component" value="Unassembled WGS sequence"/>
</dbReference>
<gene>
    <name evidence="1" type="ORF">HU200_020360</name>
</gene>
<comment type="caution">
    <text evidence="1">The sequence shown here is derived from an EMBL/GenBank/DDBJ whole genome shotgun (WGS) entry which is preliminary data.</text>
</comment>
<protein>
    <submittedName>
        <fullName evidence="1">Uncharacterized protein</fullName>
    </submittedName>
</protein>
<accession>A0A835F1V4</accession>
<proteinExistence type="predicted"/>
<dbReference type="EMBL" id="JACEFO010001653">
    <property type="protein sequence ID" value="KAF8725800.1"/>
    <property type="molecule type" value="Genomic_DNA"/>
</dbReference>
<evidence type="ECO:0000313" key="1">
    <source>
        <dbReference type="EMBL" id="KAF8725800.1"/>
    </source>
</evidence>
<evidence type="ECO:0000313" key="2">
    <source>
        <dbReference type="Proteomes" id="UP000636709"/>
    </source>
</evidence>
<dbReference type="AlphaFoldDB" id="A0A835F1V4"/>
<sequence>MSPHTSSNAFWLKKAMLVRSVSANTQTHLSPASTLLLTIPQQCSRNMPRSSSSPGIIPARSSWTQEARSVRLESWRGSQEPVVAAAGSAAAMAPASSARTTATAGRARPGAAAAGHGCQRAADRRCTCSFNCSL</sequence>
<reference evidence="1" key="1">
    <citation type="submission" date="2020-07" db="EMBL/GenBank/DDBJ databases">
        <title>Genome sequence and genetic diversity analysis of an under-domesticated orphan crop, white fonio (Digitaria exilis).</title>
        <authorList>
            <person name="Bennetzen J.L."/>
            <person name="Chen S."/>
            <person name="Ma X."/>
            <person name="Wang X."/>
            <person name="Yssel A.E.J."/>
            <person name="Chaluvadi S.R."/>
            <person name="Johnson M."/>
            <person name="Gangashetty P."/>
            <person name="Hamidou F."/>
            <person name="Sanogo M.D."/>
            <person name="Zwaenepoel A."/>
            <person name="Wallace J."/>
            <person name="Van De Peer Y."/>
            <person name="Van Deynze A."/>
        </authorList>
    </citation>
    <scope>NUCLEOTIDE SEQUENCE</scope>
    <source>
        <tissue evidence="1">Leaves</tissue>
    </source>
</reference>